<dbReference type="GO" id="GO:0008511">
    <property type="term" value="F:sodium:potassium:chloride symporter activity"/>
    <property type="evidence" value="ECO:0007669"/>
    <property type="project" value="TreeGrafter"/>
</dbReference>
<feature type="non-terminal residue" evidence="7">
    <location>
        <position position="489"/>
    </location>
</feature>
<protein>
    <submittedName>
        <fullName evidence="7">Amino acid permease</fullName>
    </submittedName>
</protein>
<dbReference type="Gene3D" id="1.20.1740.10">
    <property type="entry name" value="Amino acid/polyamine transporter I"/>
    <property type="match status" value="1"/>
</dbReference>
<evidence type="ECO:0000256" key="5">
    <source>
        <dbReference type="SAM" id="Phobius"/>
    </source>
</evidence>
<feature type="transmembrane region" description="Helical" evidence="5">
    <location>
        <begin position="55"/>
        <end position="75"/>
    </location>
</feature>
<dbReference type="PANTHER" id="PTHR11827">
    <property type="entry name" value="SOLUTE CARRIER FAMILY 12, CATION COTRANSPORTERS"/>
    <property type="match status" value="1"/>
</dbReference>
<dbReference type="PANTHER" id="PTHR11827:SF103">
    <property type="entry name" value="SODIUM CHLORIDE COTRANSPORTER 69, ISOFORM E"/>
    <property type="match status" value="1"/>
</dbReference>
<name>A0A0B1S9V2_OESDE</name>
<evidence type="ECO:0000313" key="7">
    <source>
        <dbReference type="EMBL" id="KHJ80010.1"/>
    </source>
</evidence>
<keyword evidence="2 5" id="KW-0812">Transmembrane</keyword>
<dbReference type="GO" id="GO:0055078">
    <property type="term" value="P:sodium ion homeostasis"/>
    <property type="evidence" value="ECO:0007669"/>
    <property type="project" value="TreeGrafter"/>
</dbReference>
<dbReference type="Pfam" id="PF00324">
    <property type="entry name" value="AA_permease"/>
    <property type="match status" value="1"/>
</dbReference>
<feature type="transmembrane region" description="Helical" evidence="5">
    <location>
        <begin position="323"/>
        <end position="340"/>
    </location>
</feature>
<feature type="transmembrane region" description="Helical" evidence="5">
    <location>
        <begin position="82"/>
        <end position="100"/>
    </location>
</feature>
<feature type="transmembrane region" description="Helical" evidence="5">
    <location>
        <begin position="269"/>
        <end position="290"/>
    </location>
</feature>
<dbReference type="GO" id="GO:1990573">
    <property type="term" value="P:potassium ion import across plasma membrane"/>
    <property type="evidence" value="ECO:0007669"/>
    <property type="project" value="TreeGrafter"/>
</dbReference>
<keyword evidence="4 5" id="KW-0472">Membrane</keyword>
<feature type="transmembrane region" description="Helical" evidence="5">
    <location>
        <begin position="23"/>
        <end position="49"/>
    </location>
</feature>
<keyword evidence="8" id="KW-1185">Reference proteome</keyword>
<dbReference type="EMBL" id="KN602266">
    <property type="protein sequence ID" value="KHJ80010.1"/>
    <property type="molecule type" value="Genomic_DNA"/>
</dbReference>
<proteinExistence type="predicted"/>
<dbReference type="InterPro" id="IPR004841">
    <property type="entry name" value="AA-permease/SLC12A_dom"/>
</dbReference>
<evidence type="ECO:0000256" key="3">
    <source>
        <dbReference type="ARBA" id="ARBA00022989"/>
    </source>
</evidence>
<comment type="subcellular location">
    <subcellularLocation>
        <location evidence="1">Membrane</location>
        <topology evidence="1">Multi-pass membrane protein</topology>
    </subcellularLocation>
</comment>
<feature type="transmembrane region" description="Helical" evidence="5">
    <location>
        <begin position="377"/>
        <end position="394"/>
    </location>
</feature>
<dbReference type="GO" id="GO:0006884">
    <property type="term" value="P:cell volume homeostasis"/>
    <property type="evidence" value="ECO:0007669"/>
    <property type="project" value="TreeGrafter"/>
</dbReference>
<dbReference type="GO" id="GO:0055064">
    <property type="term" value="P:chloride ion homeostasis"/>
    <property type="evidence" value="ECO:0007669"/>
    <property type="project" value="TreeGrafter"/>
</dbReference>
<accession>A0A0B1S9V2</accession>
<feature type="transmembrane region" description="Helical" evidence="5">
    <location>
        <begin position="222"/>
        <end position="249"/>
    </location>
</feature>
<keyword evidence="3 5" id="KW-1133">Transmembrane helix</keyword>
<dbReference type="GO" id="GO:0055075">
    <property type="term" value="P:potassium ion homeostasis"/>
    <property type="evidence" value="ECO:0007669"/>
    <property type="project" value="TreeGrafter"/>
</dbReference>
<evidence type="ECO:0000256" key="2">
    <source>
        <dbReference type="ARBA" id="ARBA00022692"/>
    </source>
</evidence>
<organism evidence="7 8">
    <name type="scientific">Oesophagostomum dentatum</name>
    <name type="common">Nodular worm</name>
    <dbReference type="NCBI Taxonomy" id="61180"/>
    <lineage>
        <taxon>Eukaryota</taxon>
        <taxon>Metazoa</taxon>
        <taxon>Ecdysozoa</taxon>
        <taxon>Nematoda</taxon>
        <taxon>Chromadorea</taxon>
        <taxon>Rhabditida</taxon>
        <taxon>Rhabditina</taxon>
        <taxon>Rhabditomorpha</taxon>
        <taxon>Strongyloidea</taxon>
        <taxon>Strongylidae</taxon>
        <taxon>Oesophagostomum</taxon>
    </lineage>
</organism>
<dbReference type="OrthoDB" id="5861260at2759"/>
<feature type="transmembrane region" description="Helical" evidence="5">
    <location>
        <begin position="190"/>
        <end position="210"/>
    </location>
</feature>
<feature type="transmembrane region" description="Helical" evidence="5">
    <location>
        <begin position="346"/>
        <end position="365"/>
    </location>
</feature>
<dbReference type="InterPro" id="IPR004842">
    <property type="entry name" value="SLC12A_fam"/>
</dbReference>
<sequence length="489" mass="53994">MRCLQNMLGMIIFIRIQWITEEVGLGMTIGFIFLAGLVSILTTITVAAFCTDQKIGFFSTVATYCSPAVSAGLTMLYIASNVIAYGCFAVGFAETLVNYLRNSGLIIIDGSGNDMRIFSALFCLNVLIVAILRSTESFRCRAAVLLLALLAILMQLIGLMMPSVIIEKRYNSTTFNVSDYNPYGKKGMGFIVYFPAVTCIFSGLTLPGNFRNKKKELFKGTSLAIVVSSALYLLTAALESHFITVSPLVLESVTGTRRNLKAVAILKSLPVTLIALGSMFYCAYTAMIIAGRTAQDISKSPGLVHLLSKLSHSYGKEHTPRKAYVVFSIIAAAISMLADFNRVASIFTIYYLSTFCLLNYMAFMASLKRERPTFRYFHKWIALITSFLCVHLVLAISWELTNAAILTFFKFYVFIKWRQSRTKSREKIAGSSYKTALGALANMERETDTGYKPQVLVLTGNPATRPALVDFANNIIMGRSLLTCGYVIP</sequence>
<feature type="transmembrane region" description="Helical" evidence="5">
    <location>
        <begin position="115"/>
        <end position="132"/>
    </location>
</feature>
<evidence type="ECO:0000259" key="6">
    <source>
        <dbReference type="Pfam" id="PF00324"/>
    </source>
</evidence>
<evidence type="ECO:0000313" key="8">
    <source>
        <dbReference type="Proteomes" id="UP000053660"/>
    </source>
</evidence>
<evidence type="ECO:0000256" key="1">
    <source>
        <dbReference type="ARBA" id="ARBA00004141"/>
    </source>
</evidence>
<feature type="transmembrane region" description="Helical" evidence="5">
    <location>
        <begin position="144"/>
        <end position="166"/>
    </location>
</feature>
<reference evidence="7 8" key="1">
    <citation type="submission" date="2014-03" db="EMBL/GenBank/DDBJ databases">
        <title>Draft genome of the hookworm Oesophagostomum dentatum.</title>
        <authorList>
            <person name="Mitreva M."/>
        </authorList>
    </citation>
    <scope>NUCLEOTIDE SEQUENCE [LARGE SCALE GENOMIC DNA]</scope>
    <source>
        <strain evidence="7 8">OD-Hann</strain>
    </source>
</reference>
<gene>
    <name evidence="7" type="ORF">OESDEN_20325</name>
</gene>
<evidence type="ECO:0000256" key="4">
    <source>
        <dbReference type="ARBA" id="ARBA00023136"/>
    </source>
</evidence>
<dbReference type="Proteomes" id="UP000053660">
    <property type="component" value="Unassembled WGS sequence"/>
</dbReference>
<dbReference type="GO" id="GO:0016020">
    <property type="term" value="C:membrane"/>
    <property type="evidence" value="ECO:0007669"/>
    <property type="project" value="UniProtKB-SubCell"/>
</dbReference>
<feature type="domain" description="Amino acid permease/ SLC12A" evidence="6">
    <location>
        <begin position="1"/>
        <end position="426"/>
    </location>
</feature>
<dbReference type="AlphaFoldDB" id="A0A0B1S9V2"/>